<accession>A0A164QAJ9</accession>
<evidence type="ECO:0000256" key="3">
    <source>
        <dbReference type="ARBA" id="ARBA00022827"/>
    </source>
</evidence>
<comment type="similarity">
    <text evidence="1">Belongs to the FMO family.</text>
</comment>
<dbReference type="GO" id="GO:0004499">
    <property type="term" value="F:N,N-dimethylaniline monooxygenase activity"/>
    <property type="evidence" value="ECO:0007669"/>
    <property type="project" value="InterPro"/>
</dbReference>
<dbReference type="InterPro" id="IPR036188">
    <property type="entry name" value="FAD/NAD-bd_sf"/>
</dbReference>
<organism evidence="5 6">
    <name type="scientific">Sistotremastrum niveocremeum HHB9708</name>
    <dbReference type="NCBI Taxonomy" id="1314777"/>
    <lineage>
        <taxon>Eukaryota</taxon>
        <taxon>Fungi</taxon>
        <taxon>Dikarya</taxon>
        <taxon>Basidiomycota</taxon>
        <taxon>Agaricomycotina</taxon>
        <taxon>Agaricomycetes</taxon>
        <taxon>Sistotremastrales</taxon>
        <taxon>Sistotremastraceae</taxon>
        <taxon>Sertulicium</taxon>
        <taxon>Sertulicium niveocremeum</taxon>
    </lineage>
</organism>
<evidence type="ECO:0000313" key="5">
    <source>
        <dbReference type="EMBL" id="KZS89483.1"/>
    </source>
</evidence>
<proteinExistence type="inferred from homology"/>
<dbReference type="SUPFAM" id="SSF51905">
    <property type="entry name" value="FAD/NAD(P)-binding domain"/>
    <property type="match status" value="2"/>
</dbReference>
<keyword evidence="2" id="KW-0285">Flavoprotein</keyword>
<sequence length="568" mass="63356">MSPTSPPEIAVAIIGAGASGLITGKTLLDDGFTNLTLITRDASPGGTWAAERIYPELRLNNVHGEYHFSSLPMPGQGTTRLKGSQLKDYMESFADAFLKGHFRYKTEVLNIRRPKTDGPIVEARDEEGWIVTIRNLKDDSTEQLKFDKIVLCTGGCSQLYIPAELEPPSSVTIPVMHSSKFWTNLEPTLSSLKTTDTLNPSTVVLVGGGKSTQDIATFLCKKGIRTKVVFEKADCFVCAPDAMPAFLRHCRMLSIMSPSMDLRTRLERFLHTTKLGAKIVRAHWKNMQESSYDLLKIPKDSPLRNAHPAQWTIRLNDESNVPESFFTFTNEGKIELISPTRVIGYGDDGKSVKLKNGETIAADMVILGTGYTSSWKPLFDEETASQIGLTRTAPTSFEKWDYETLKDPPAAHPDNEQWSLSVYRGLVPAKSILRHDIAVNGAVFSVGNGYTFETSAHWISSYFLRDPFLKLPSSVEAALAEASRVAAFVRQRWPDILLWVNDSYSANNVFFGWPQHADQLLEDMSLPSMRSGGNFLTWAFCPVSIMELRTLKEERDGNRALFLKQTRI</sequence>
<reference evidence="5 6" key="1">
    <citation type="journal article" date="2016" name="Mol. Biol. Evol.">
        <title>Comparative Genomics of Early-Diverging Mushroom-Forming Fungi Provides Insights into the Origins of Lignocellulose Decay Capabilities.</title>
        <authorList>
            <person name="Nagy L.G."/>
            <person name="Riley R."/>
            <person name="Tritt A."/>
            <person name="Adam C."/>
            <person name="Daum C."/>
            <person name="Floudas D."/>
            <person name="Sun H."/>
            <person name="Yadav J.S."/>
            <person name="Pangilinan J."/>
            <person name="Larsson K.H."/>
            <person name="Matsuura K."/>
            <person name="Barry K."/>
            <person name="Labutti K."/>
            <person name="Kuo R."/>
            <person name="Ohm R.A."/>
            <person name="Bhattacharya S.S."/>
            <person name="Shirouzu T."/>
            <person name="Yoshinaga Y."/>
            <person name="Martin F.M."/>
            <person name="Grigoriev I.V."/>
            <person name="Hibbett D.S."/>
        </authorList>
    </citation>
    <scope>NUCLEOTIDE SEQUENCE [LARGE SCALE GENOMIC DNA]</scope>
    <source>
        <strain evidence="5 6">HHB9708</strain>
    </source>
</reference>
<dbReference type="OrthoDB" id="2915840at2759"/>
<dbReference type="InterPro" id="IPR050346">
    <property type="entry name" value="FMO-like"/>
</dbReference>
<dbReference type="InterPro" id="IPR020946">
    <property type="entry name" value="Flavin_mOase-like"/>
</dbReference>
<gene>
    <name evidence="5" type="ORF">SISNIDRAFT_458675</name>
</gene>
<keyword evidence="4" id="KW-0560">Oxidoreductase</keyword>
<dbReference type="PANTHER" id="PTHR23023">
    <property type="entry name" value="DIMETHYLANILINE MONOOXYGENASE"/>
    <property type="match status" value="1"/>
</dbReference>
<dbReference type="Pfam" id="PF00743">
    <property type="entry name" value="FMO-like"/>
    <property type="match status" value="1"/>
</dbReference>
<dbReference type="EMBL" id="KV419427">
    <property type="protein sequence ID" value="KZS89483.1"/>
    <property type="molecule type" value="Genomic_DNA"/>
</dbReference>
<keyword evidence="6" id="KW-1185">Reference proteome</keyword>
<evidence type="ECO:0000256" key="1">
    <source>
        <dbReference type="ARBA" id="ARBA00009183"/>
    </source>
</evidence>
<evidence type="ECO:0000256" key="4">
    <source>
        <dbReference type="ARBA" id="ARBA00023002"/>
    </source>
</evidence>
<dbReference type="GO" id="GO:0050660">
    <property type="term" value="F:flavin adenine dinucleotide binding"/>
    <property type="evidence" value="ECO:0007669"/>
    <property type="project" value="InterPro"/>
</dbReference>
<evidence type="ECO:0000256" key="2">
    <source>
        <dbReference type="ARBA" id="ARBA00022630"/>
    </source>
</evidence>
<dbReference type="Gene3D" id="3.50.50.60">
    <property type="entry name" value="FAD/NAD(P)-binding domain"/>
    <property type="match status" value="2"/>
</dbReference>
<keyword evidence="3" id="KW-0274">FAD</keyword>
<dbReference type="Proteomes" id="UP000076722">
    <property type="component" value="Unassembled WGS sequence"/>
</dbReference>
<protein>
    <submittedName>
        <fullName evidence="5">FAD/NAD(P)-binding domain-containing protein</fullName>
    </submittedName>
</protein>
<dbReference type="GO" id="GO:0050661">
    <property type="term" value="F:NADP binding"/>
    <property type="evidence" value="ECO:0007669"/>
    <property type="project" value="InterPro"/>
</dbReference>
<dbReference type="AlphaFoldDB" id="A0A164QAJ9"/>
<name>A0A164QAJ9_9AGAM</name>
<evidence type="ECO:0000313" key="6">
    <source>
        <dbReference type="Proteomes" id="UP000076722"/>
    </source>
</evidence>
<dbReference type="STRING" id="1314777.A0A164QAJ9"/>